<evidence type="ECO:0000256" key="2">
    <source>
        <dbReference type="ARBA" id="ARBA00023125"/>
    </source>
</evidence>
<dbReference type="EMBL" id="GDRN01103797">
    <property type="protein sequence ID" value="JAI58016.1"/>
    <property type="molecule type" value="Transcribed_RNA"/>
</dbReference>
<dbReference type="GO" id="GO:0003677">
    <property type="term" value="F:DNA binding"/>
    <property type="evidence" value="ECO:0007669"/>
    <property type="project" value="UniProtKB-UniRule"/>
</dbReference>
<evidence type="ECO:0000313" key="7">
    <source>
        <dbReference type="EMBL" id="JAI58016.1"/>
    </source>
</evidence>
<dbReference type="Pfam" id="PF24245">
    <property type="entry name" value="INO80F"/>
    <property type="match status" value="1"/>
</dbReference>
<name>A0A0N7ZA69_SCYOL</name>
<dbReference type="InterPro" id="IPR036910">
    <property type="entry name" value="HMG_box_dom_sf"/>
</dbReference>
<dbReference type="InterPro" id="IPR050342">
    <property type="entry name" value="HMGB"/>
</dbReference>
<protein>
    <recommendedName>
        <fullName evidence="6">HMG box domain-containing protein</fullName>
    </recommendedName>
</protein>
<dbReference type="InterPro" id="IPR009071">
    <property type="entry name" value="HMG_box_dom"/>
</dbReference>
<dbReference type="SUPFAM" id="SSF47095">
    <property type="entry name" value="HMG-box"/>
    <property type="match status" value="1"/>
</dbReference>
<accession>A0A0N7ZA69</accession>
<feature type="region of interest" description="Disordered" evidence="5">
    <location>
        <begin position="159"/>
        <end position="178"/>
    </location>
</feature>
<dbReference type="Gene3D" id="1.10.30.10">
    <property type="entry name" value="High mobility group box domain"/>
    <property type="match status" value="1"/>
</dbReference>
<dbReference type="PANTHER" id="PTHR48112:SF22">
    <property type="entry name" value="MITOCHONDRIAL TRANSCRIPTION FACTOR A, ISOFORM B"/>
    <property type="match status" value="1"/>
</dbReference>
<keyword evidence="2 4" id="KW-0238">DNA-binding</keyword>
<proteinExistence type="predicted"/>
<organism evidence="7">
    <name type="scientific">Scylla olivacea</name>
    <name type="common">Orange mud crab</name>
    <name type="synonym">Cancer olivacea</name>
    <dbReference type="NCBI Taxonomy" id="85551"/>
    <lineage>
        <taxon>Eukaryota</taxon>
        <taxon>Metazoa</taxon>
        <taxon>Ecdysozoa</taxon>
        <taxon>Arthropoda</taxon>
        <taxon>Crustacea</taxon>
        <taxon>Multicrustacea</taxon>
        <taxon>Malacostraca</taxon>
        <taxon>Eumalacostraca</taxon>
        <taxon>Eucarida</taxon>
        <taxon>Decapoda</taxon>
        <taxon>Pleocyemata</taxon>
        <taxon>Brachyura</taxon>
        <taxon>Eubrachyura</taxon>
        <taxon>Portunoidea</taxon>
        <taxon>Portunidae</taxon>
        <taxon>Portuninae</taxon>
        <taxon>Scylla</taxon>
    </lineage>
</organism>
<dbReference type="GO" id="GO:0005634">
    <property type="term" value="C:nucleus"/>
    <property type="evidence" value="ECO:0007669"/>
    <property type="project" value="UniProtKB-SubCell"/>
</dbReference>
<evidence type="ECO:0000256" key="5">
    <source>
        <dbReference type="SAM" id="MobiDB-lite"/>
    </source>
</evidence>
<feature type="region of interest" description="Disordered" evidence="5">
    <location>
        <begin position="101"/>
        <end position="146"/>
    </location>
</feature>
<evidence type="ECO:0000256" key="4">
    <source>
        <dbReference type="PROSITE-ProRule" id="PRU00267"/>
    </source>
</evidence>
<dbReference type="GO" id="GO:0006357">
    <property type="term" value="P:regulation of transcription by RNA polymerase II"/>
    <property type="evidence" value="ECO:0007669"/>
    <property type="project" value="TreeGrafter"/>
</dbReference>
<evidence type="ECO:0000256" key="3">
    <source>
        <dbReference type="ARBA" id="ARBA00023242"/>
    </source>
</evidence>
<feature type="compositionally biased region" description="Polar residues" evidence="5">
    <location>
        <begin position="114"/>
        <end position="124"/>
    </location>
</feature>
<dbReference type="EMBL" id="GDRN01103796">
    <property type="protein sequence ID" value="JAI58017.1"/>
    <property type="molecule type" value="Transcribed_RNA"/>
</dbReference>
<dbReference type="Pfam" id="PF00505">
    <property type="entry name" value="HMG_box"/>
    <property type="match status" value="1"/>
</dbReference>
<comment type="subcellular location">
    <subcellularLocation>
        <location evidence="1">Nucleus</location>
    </subcellularLocation>
</comment>
<keyword evidence="3 4" id="KW-0539">Nucleus</keyword>
<evidence type="ECO:0000259" key="6">
    <source>
        <dbReference type="PROSITE" id="PS50118"/>
    </source>
</evidence>
<reference evidence="7" key="1">
    <citation type="submission" date="2015-09" db="EMBL/GenBank/DDBJ databases">
        <title>Scylla olivacea transcriptome.</title>
        <authorList>
            <person name="Ikhwanuddin M."/>
        </authorList>
    </citation>
    <scope>NUCLEOTIDE SEQUENCE</scope>
</reference>
<sequence length="212" mass="24553">MFGGGEDAVHPGGLRAAFPVAENGTEDKYYKKYNAILRRCSGVQKENEMLVNRVHLVKKMVQRLRRERRYLMEELDRRGDNYRSLPLTIAIEEDEKSFALPQTSSLPALGRPRSSGSSLNSRRQPQVKRERVERDTPAPSPKRPSNAFLHFCQEQREAATAHHLHQTGRMPDKKQLTRQLASRWNALPDDDKKMYVEKYERDKERYSGDKTA</sequence>
<dbReference type="SMART" id="SM00398">
    <property type="entry name" value="HMG"/>
    <property type="match status" value="1"/>
</dbReference>
<dbReference type="AlphaFoldDB" id="A0A0N7ZA69"/>
<evidence type="ECO:0000256" key="1">
    <source>
        <dbReference type="ARBA" id="ARBA00004123"/>
    </source>
</evidence>
<dbReference type="PANTHER" id="PTHR48112">
    <property type="entry name" value="HIGH MOBILITY GROUP PROTEIN DSP1"/>
    <property type="match status" value="1"/>
</dbReference>
<feature type="domain" description="HMG box" evidence="6">
    <location>
        <begin position="141"/>
        <end position="212"/>
    </location>
</feature>
<dbReference type="PROSITE" id="PS50118">
    <property type="entry name" value="HMG_BOX_2"/>
    <property type="match status" value="1"/>
</dbReference>
<dbReference type="InterPro" id="IPR056513">
    <property type="entry name" value="INO80F"/>
</dbReference>
<feature type="compositionally biased region" description="Basic and acidic residues" evidence="5">
    <location>
        <begin position="127"/>
        <end position="136"/>
    </location>
</feature>
<feature type="DNA-binding region" description="HMG box" evidence="4">
    <location>
        <begin position="141"/>
        <end position="212"/>
    </location>
</feature>